<feature type="compositionally biased region" description="Acidic residues" evidence="1">
    <location>
        <begin position="167"/>
        <end position="196"/>
    </location>
</feature>
<evidence type="ECO:0000256" key="1">
    <source>
        <dbReference type="SAM" id="MobiDB-lite"/>
    </source>
</evidence>
<organism evidence="2 3">
    <name type="scientific">Marasmiellus scandens</name>
    <dbReference type="NCBI Taxonomy" id="2682957"/>
    <lineage>
        <taxon>Eukaryota</taxon>
        <taxon>Fungi</taxon>
        <taxon>Dikarya</taxon>
        <taxon>Basidiomycota</taxon>
        <taxon>Agaricomycotina</taxon>
        <taxon>Agaricomycetes</taxon>
        <taxon>Agaricomycetidae</taxon>
        <taxon>Agaricales</taxon>
        <taxon>Marasmiineae</taxon>
        <taxon>Omphalotaceae</taxon>
        <taxon>Marasmiellus</taxon>
    </lineage>
</organism>
<feature type="region of interest" description="Disordered" evidence="1">
    <location>
        <begin position="648"/>
        <end position="775"/>
    </location>
</feature>
<name>A0ABR1JCJ0_9AGAR</name>
<keyword evidence="3" id="KW-1185">Reference proteome</keyword>
<feature type="compositionally biased region" description="Low complexity" evidence="1">
    <location>
        <begin position="294"/>
        <end position="305"/>
    </location>
</feature>
<feature type="compositionally biased region" description="Basic residues" evidence="1">
    <location>
        <begin position="747"/>
        <end position="756"/>
    </location>
</feature>
<gene>
    <name evidence="2" type="ORF">VKT23_010442</name>
</gene>
<sequence>MFRSNSDTTTSTYSPAPTSPFSSNLSVPSEPTSDETPDLGAFTTVLREWNHLQPLPRLVNSTLANAQQDRDLPSTHTLSSFSSATRSRDPSHLVLESDGEVRDDRSTVWAQRRIASYLNYADTNTDTETDRDRPVSVFSSETIGEAENELPIDHDDTHGLMVPIQDIDELDSSYDNDIYDDDDERRDEVDAVDESDSVPQSQLEHEPQFDLDEEDDADTHTPLNMESFGDFGTDLGEQPSLGYLDEALKFIAAERERFHAQREAGTTTVGLAAGIEPRKRRRRKRTKTPRAHSTTRTTTSSTTTTGNSNVPGEDGDPEDPDADADADESSSSYDQNYSSNYSSGPAVAVSMFKSVPGTPGASRRRDRRQRQQLQLPSIPPQVIGSPGRQRRRLRHSRSTPQLGFVSRDDDEDGDLDEVISSPRIAQLRALGKKLESLFPEDVDSLRKVRYTVLAGKGNGQGGHGENGYVGHGPFLPHSQGKSGPTIVTGQTSGTVEGGTPGMGPGGIFGGFIDTRGPLPLSPTDQTSSRGKQEKGRPKKKVEEDERLIHVFVDHSNILIGLINYLKRYPQKHPQYRDFIGTTANGNSRHISYPKPPKHLSHSALTLILERGRPVTRRVLVTSSPLYQPMEGAAMLGYDVKVFARVPDYGDGMDRERDREREKEIADRAGLIGARAESGHPKRKGHKRSVSSGSFSGLTQEASGTSGSSGSANDVSPKKGRRRAGSVNNNGSSNISIPNNTTISGGNIHRRKSHKRQTSGSNSTESEQGASSAGASSFPQAFARSLAGVTTLGSSAPTSGSPISAGVNNVSSSAPNSAAALTIAQVPTPQRIRYREQGVDELLQLKLHQVLAALDGPPPSGSTIVLVTGDGNAGQFNEDGFLGGVRTALKKGWKVELYAWEGGLSRAWNREFGEGSELGGGFKIIGLEQFGTELVEIYY</sequence>
<feature type="compositionally biased region" description="Low complexity" evidence="1">
    <location>
        <begin position="764"/>
        <end position="775"/>
    </location>
</feature>
<feature type="compositionally biased region" description="Basic residues" evidence="1">
    <location>
        <begin position="278"/>
        <end position="290"/>
    </location>
</feature>
<evidence type="ECO:0000313" key="2">
    <source>
        <dbReference type="EMBL" id="KAK7457142.1"/>
    </source>
</evidence>
<comment type="caution">
    <text evidence="2">The sequence shown here is derived from an EMBL/GenBank/DDBJ whole genome shotgun (WGS) entry which is preliminary data.</text>
</comment>
<feature type="region of interest" description="Disordered" evidence="1">
    <location>
        <begin position="261"/>
        <end position="416"/>
    </location>
</feature>
<feature type="compositionally biased region" description="Acidic residues" evidence="1">
    <location>
        <begin position="313"/>
        <end position="328"/>
    </location>
</feature>
<dbReference type="Proteomes" id="UP001498398">
    <property type="component" value="Unassembled WGS sequence"/>
</dbReference>
<proteinExistence type="predicted"/>
<feature type="compositionally biased region" description="Low complexity" evidence="1">
    <location>
        <begin position="1"/>
        <end position="23"/>
    </location>
</feature>
<feature type="compositionally biased region" description="Polar residues" evidence="1">
    <location>
        <begin position="74"/>
        <end position="85"/>
    </location>
</feature>
<feature type="compositionally biased region" description="Polar residues" evidence="1">
    <location>
        <begin position="689"/>
        <end position="701"/>
    </location>
</feature>
<dbReference type="EMBL" id="JBANRG010000020">
    <property type="protein sequence ID" value="KAK7457142.1"/>
    <property type="molecule type" value="Genomic_DNA"/>
</dbReference>
<evidence type="ECO:0000313" key="3">
    <source>
        <dbReference type="Proteomes" id="UP001498398"/>
    </source>
</evidence>
<reference evidence="2 3" key="1">
    <citation type="submission" date="2024-01" db="EMBL/GenBank/DDBJ databases">
        <title>A draft genome for the cacao thread blight pathogen Marasmiellus scandens.</title>
        <authorList>
            <person name="Baruah I.K."/>
            <person name="Leung J."/>
            <person name="Bukari Y."/>
            <person name="Amoako-Attah I."/>
            <person name="Meinhardt L.W."/>
            <person name="Bailey B.A."/>
            <person name="Cohen S.P."/>
        </authorList>
    </citation>
    <scope>NUCLEOTIDE SEQUENCE [LARGE SCALE GENOMIC DNA]</scope>
    <source>
        <strain evidence="2 3">GH-19</strain>
    </source>
</reference>
<evidence type="ECO:0008006" key="4">
    <source>
        <dbReference type="Google" id="ProtNLM"/>
    </source>
</evidence>
<feature type="region of interest" description="Disordered" evidence="1">
    <location>
        <begin position="1"/>
        <end position="40"/>
    </location>
</feature>
<feature type="compositionally biased region" description="Basic and acidic residues" evidence="1">
    <location>
        <begin position="651"/>
        <end position="666"/>
    </location>
</feature>
<dbReference type="CDD" id="cd18724">
    <property type="entry name" value="PIN_LabA-like"/>
    <property type="match status" value="1"/>
</dbReference>
<protein>
    <recommendedName>
        <fullName evidence="4">NYN domain-containing protein</fullName>
    </recommendedName>
</protein>
<feature type="region of interest" description="Disordered" evidence="1">
    <location>
        <begin position="513"/>
        <end position="541"/>
    </location>
</feature>
<feature type="compositionally biased region" description="Low complexity" evidence="1">
    <location>
        <begin position="724"/>
        <end position="744"/>
    </location>
</feature>
<feature type="compositionally biased region" description="Low complexity" evidence="1">
    <location>
        <begin position="329"/>
        <end position="343"/>
    </location>
</feature>
<feature type="region of interest" description="Disordered" evidence="1">
    <location>
        <begin position="167"/>
        <end position="236"/>
    </location>
</feature>
<feature type="compositionally biased region" description="Basic residues" evidence="1">
    <location>
        <begin position="388"/>
        <end position="397"/>
    </location>
</feature>
<accession>A0ABR1JCJ0</accession>
<feature type="compositionally biased region" description="Basic and acidic residues" evidence="1">
    <location>
        <begin position="530"/>
        <end position="541"/>
    </location>
</feature>
<feature type="region of interest" description="Disordered" evidence="1">
    <location>
        <begin position="69"/>
        <end position="99"/>
    </location>
</feature>